<dbReference type="Proteomes" id="UP000626109">
    <property type="component" value="Unassembled WGS sequence"/>
</dbReference>
<keyword evidence="3" id="KW-1185">Reference proteome</keyword>
<protein>
    <submittedName>
        <fullName evidence="1">Uncharacterized protein</fullName>
    </submittedName>
</protein>
<organism evidence="1 3">
    <name type="scientific">Polarella glacialis</name>
    <name type="common">Dinoflagellate</name>
    <dbReference type="NCBI Taxonomy" id="89957"/>
    <lineage>
        <taxon>Eukaryota</taxon>
        <taxon>Sar</taxon>
        <taxon>Alveolata</taxon>
        <taxon>Dinophyceae</taxon>
        <taxon>Suessiales</taxon>
        <taxon>Suessiaceae</taxon>
        <taxon>Polarella</taxon>
    </lineage>
</organism>
<evidence type="ECO:0000313" key="2">
    <source>
        <dbReference type="EMBL" id="CAE8669499.1"/>
    </source>
</evidence>
<reference evidence="1" key="1">
    <citation type="submission" date="2021-02" db="EMBL/GenBank/DDBJ databases">
        <authorList>
            <person name="Dougan E. K."/>
            <person name="Rhodes N."/>
            <person name="Thang M."/>
            <person name="Chan C."/>
        </authorList>
    </citation>
    <scope>NUCLEOTIDE SEQUENCE</scope>
</reference>
<dbReference type="EMBL" id="CAJNNW010022595">
    <property type="protein sequence ID" value="CAE8669499.1"/>
    <property type="molecule type" value="Genomic_DNA"/>
</dbReference>
<dbReference type="Proteomes" id="UP000654075">
    <property type="component" value="Unassembled WGS sequence"/>
</dbReference>
<dbReference type="OrthoDB" id="437602at2759"/>
<proteinExistence type="predicted"/>
<dbReference type="AlphaFoldDB" id="A0A813GHI2"/>
<evidence type="ECO:0000313" key="3">
    <source>
        <dbReference type="Proteomes" id="UP000654075"/>
    </source>
</evidence>
<accession>A0A813GHI2</accession>
<evidence type="ECO:0000313" key="1">
    <source>
        <dbReference type="EMBL" id="CAE8626427.1"/>
    </source>
</evidence>
<dbReference type="EMBL" id="CAJNNV010028971">
    <property type="protein sequence ID" value="CAE8626427.1"/>
    <property type="molecule type" value="Genomic_DNA"/>
</dbReference>
<gene>
    <name evidence="1" type="ORF">PGLA1383_LOCUS43357</name>
    <name evidence="2" type="ORF">PGLA2088_LOCUS17204</name>
</gene>
<sequence>MQLHSILHDSLPAKFANFQADALQLAVQLRTTEPGSAINIALQEKMKDPEVWCSKLGIPSTSSLRSTIVVLDGTSGDPASIAARASQALPASLSALANVEKQVRTLVTQCCAQPVSHVLRGYPEMQEWTRRDDNAGAEVQTIPIWLLILNDCK</sequence>
<name>A0A813GHI2_POLGL</name>
<comment type="caution">
    <text evidence="1">The sequence shown here is derived from an EMBL/GenBank/DDBJ whole genome shotgun (WGS) entry which is preliminary data.</text>
</comment>